<feature type="region of interest" description="Disordered" evidence="1">
    <location>
        <begin position="37"/>
        <end position="69"/>
    </location>
</feature>
<dbReference type="AlphaFoldDB" id="A0A1B6Q2P6"/>
<dbReference type="Gramene" id="KXG32201">
    <property type="protein sequence ID" value="KXG32201"/>
    <property type="gene ID" value="SORBI_3003G118000"/>
</dbReference>
<dbReference type="InParanoid" id="A0A1B6Q2P6"/>
<evidence type="ECO:0000313" key="2">
    <source>
        <dbReference type="EMBL" id="KXG32201.1"/>
    </source>
</evidence>
<dbReference type="EMBL" id="CM000762">
    <property type="protein sequence ID" value="KXG32201.1"/>
    <property type="molecule type" value="Genomic_DNA"/>
</dbReference>
<name>A0A1B6Q2P6_SORBI</name>
<feature type="compositionally biased region" description="Low complexity" evidence="1">
    <location>
        <begin position="56"/>
        <end position="69"/>
    </location>
</feature>
<proteinExistence type="predicted"/>
<evidence type="ECO:0000256" key="1">
    <source>
        <dbReference type="SAM" id="MobiDB-lite"/>
    </source>
</evidence>
<accession>A0A1B6Q2P6</accession>
<evidence type="ECO:0000313" key="3">
    <source>
        <dbReference type="Proteomes" id="UP000000768"/>
    </source>
</evidence>
<gene>
    <name evidence="2" type="ORF">SORBI_3003G118000</name>
</gene>
<protein>
    <submittedName>
        <fullName evidence="2">Uncharacterized protein</fullName>
    </submittedName>
</protein>
<keyword evidence="3" id="KW-1185">Reference proteome</keyword>
<organism evidence="2 3">
    <name type="scientific">Sorghum bicolor</name>
    <name type="common">Sorghum</name>
    <name type="synonym">Sorghum vulgare</name>
    <dbReference type="NCBI Taxonomy" id="4558"/>
    <lineage>
        <taxon>Eukaryota</taxon>
        <taxon>Viridiplantae</taxon>
        <taxon>Streptophyta</taxon>
        <taxon>Embryophyta</taxon>
        <taxon>Tracheophyta</taxon>
        <taxon>Spermatophyta</taxon>
        <taxon>Magnoliopsida</taxon>
        <taxon>Liliopsida</taxon>
        <taxon>Poales</taxon>
        <taxon>Poaceae</taxon>
        <taxon>PACMAD clade</taxon>
        <taxon>Panicoideae</taxon>
        <taxon>Andropogonodae</taxon>
        <taxon>Andropogoneae</taxon>
        <taxon>Sorghinae</taxon>
        <taxon>Sorghum</taxon>
    </lineage>
</organism>
<sequence length="110" mass="12318">MTTNLYRLYIYIRTSHIAEEGGAWRARPTARMAGRVGRALSLSQKKPRRSGGGCKRATNARTATATRSRAMRMFSSTGSRHTFPMICRGAQLQGRWQRLWSGLDACSLLL</sequence>
<dbReference type="Proteomes" id="UP000000768">
    <property type="component" value="Chromosome 3"/>
</dbReference>
<reference evidence="2 3" key="1">
    <citation type="journal article" date="2009" name="Nature">
        <title>The Sorghum bicolor genome and the diversification of grasses.</title>
        <authorList>
            <person name="Paterson A.H."/>
            <person name="Bowers J.E."/>
            <person name="Bruggmann R."/>
            <person name="Dubchak I."/>
            <person name="Grimwood J."/>
            <person name="Gundlach H."/>
            <person name="Haberer G."/>
            <person name="Hellsten U."/>
            <person name="Mitros T."/>
            <person name="Poliakov A."/>
            <person name="Schmutz J."/>
            <person name="Spannagl M."/>
            <person name="Tang H."/>
            <person name="Wang X."/>
            <person name="Wicker T."/>
            <person name="Bharti A.K."/>
            <person name="Chapman J."/>
            <person name="Feltus F.A."/>
            <person name="Gowik U."/>
            <person name="Grigoriev I.V."/>
            <person name="Lyons E."/>
            <person name="Maher C.A."/>
            <person name="Martis M."/>
            <person name="Narechania A."/>
            <person name="Otillar R.P."/>
            <person name="Penning B.W."/>
            <person name="Salamov A.A."/>
            <person name="Wang Y."/>
            <person name="Zhang L."/>
            <person name="Carpita N.C."/>
            <person name="Freeling M."/>
            <person name="Gingle A.R."/>
            <person name="Hash C.T."/>
            <person name="Keller B."/>
            <person name="Klein P."/>
            <person name="Kresovich S."/>
            <person name="McCann M.C."/>
            <person name="Ming R."/>
            <person name="Peterson D.G."/>
            <person name="Mehboob-ur-Rahman"/>
            <person name="Ware D."/>
            <person name="Westhoff P."/>
            <person name="Mayer K.F."/>
            <person name="Messing J."/>
            <person name="Rokhsar D.S."/>
        </authorList>
    </citation>
    <scope>NUCLEOTIDE SEQUENCE [LARGE SCALE GENOMIC DNA]</scope>
    <source>
        <strain evidence="3">cv. BTx623</strain>
    </source>
</reference>
<reference evidence="3" key="2">
    <citation type="journal article" date="2018" name="Plant J.">
        <title>The Sorghum bicolor reference genome: improved assembly, gene annotations, a transcriptome atlas, and signatures of genome organization.</title>
        <authorList>
            <person name="McCormick R.F."/>
            <person name="Truong S.K."/>
            <person name="Sreedasyam A."/>
            <person name="Jenkins J."/>
            <person name="Shu S."/>
            <person name="Sims D."/>
            <person name="Kennedy M."/>
            <person name="Amirebrahimi M."/>
            <person name="Weers B.D."/>
            <person name="McKinley B."/>
            <person name="Mattison A."/>
            <person name="Morishige D.T."/>
            <person name="Grimwood J."/>
            <person name="Schmutz J."/>
            <person name="Mullet J.E."/>
        </authorList>
    </citation>
    <scope>NUCLEOTIDE SEQUENCE [LARGE SCALE GENOMIC DNA]</scope>
    <source>
        <strain evidence="3">cv. BTx623</strain>
    </source>
</reference>